<protein>
    <recommendedName>
        <fullName evidence="5">ZP domain-containing protein</fullName>
    </recommendedName>
</protein>
<dbReference type="Gene3D" id="2.60.40.4100">
    <property type="entry name" value="Zona pellucida, ZP-C domain"/>
    <property type="match status" value="1"/>
</dbReference>
<feature type="region of interest" description="Disordered" evidence="3">
    <location>
        <begin position="1"/>
        <end position="25"/>
    </location>
</feature>
<dbReference type="Pfam" id="PF23344">
    <property type="entry name" value="ZP-N"/>
    <property type="match status" value="1"/>
</dbReference>
<dbReference type="InterPro" id="IPR042235">
    <property type="entry name" value="ZP-C_dom"/>
</dbReference>
<evidence type="ECO:0000313" key="7">
    <source>
        <dbReference type="Proteomes" id="UP001162483"/>
    </source>
</evidence>
<evidence type="ECO:0000256" key="2">
    <source>
        <dbReference type="ARBA" id="ARBA00023157"/>
    </source>
</evidence>
<dbReference type="SMART" id="SM00241">
    <property type="entry name" value="ZP"/>
    <property type="match status" value="1"/>
</dbReference>
<comment type="caution">
    <text evidence="6">The sequence shown here is derived from an EMBL/GenBank/DDBJ whole genome shotgun (WGS) entry which is preliminary data.</text>
</comment>
<sequence length="560" mass="60367">MASTEIAGGTYSTISIDTSPPTTSSTAEHITKVTTQPAIELPQPTPPTNHVTSPVSAPKIPTNGQIVSSTPTAVNTQPAPPETRNTVSPNPTISAKDPKVTTTHTSNTESTHLSTIRDQHLMEVNATTYRDQIAVHSTAGDKGSTTFISTVHPKTDPMMSSSTANKGFITMTSMTSPTAKLTTAQENVCSFSLMSNNPNIESTSTSLLTLQSTTTQHAPSLTLKDASKVICETGRIGISIEKAFLKMMSISSHSLFLGSPECSVNCSTDTHILITAGWNDCNTDVFNNKTHIVVNSTLYIDLSATMPNITPRAVSLIRCIFQNSILWSSGYNPAGGFYTIIEKLEGGGSFFPEFQLFIGDQPIPTNFTLSATDDITVRIWIRTEEDQFKVVINECWATPTENAYGPVSFPFIKDSCALANTFTTIQTNGVSSNATFQTKIFSFVNNPIVYLHCRLSVCREVIPNTCKPSCSSSRASVRSGENVFTGVTRMGPLHLNSRSSEAGTSANATLGPGYIILIAIGVLAVVAIIIAALVCWHQRRTGNYNFRMKTRDVGYQVFSN</sequence>
<keyword evidence="4" id="KW-0812">Transmembrane</keyword>
<feature type="compositionally biased region" description="Low complexity" evidence="3">
    <location>
        <begin position="12"/>
        <end position="25"/>
    </location>
</feature>
<dbReference type="Proteomes" id="UP001162483">
    <property type="component" value="Unassembled WGS sequence"/>
</dbReference>
<keyword evidence="2" id="KW-1015">Disulfide bond</keyword>
<feature type="compositionally biased region" description="Polar residues" evidence="3">
    <location>
        <begin position="62"/>
        <end position="93"/>
    </location>
</feature>
<dbReference type="EMBL" id="CATNWA010019676">
    <property type="protein sequence ID" value="CAI9614435.1"/>
    <property type="molecule type" value="Genomic_DNA"/>
</dbReference>
<keyword evidence="7" id="KW-1185">Reference proteome</keyword>
<feature type="compositionally biased region" description="Low complexity" evidence="3">
    <location>
        <begin position="101"/>
        <end position="114"/>
    </location>
</feature>
<dbReference type="InterPro" id="IPR055356">
    <property type="entry name" value="ZP-N"/>
</dbReference>
<dbReference type="Pfam" id="PF00100">
    <property type="entry name" value="Zona_pellucida"/>
    <property type="match status" value="1"/>
</dbReference>
<dbReference type="InterPro" id="IPR001507">
    <property type="entry name" value="ZP_dom"/>
</dbReference>
<evidence type="ECO:0000259" key="5">
    <source>
        <dbReference type="PROSITE" id="PS51034"/>
    </source>
</evidence>
<evidence type="ECO:0000256" key="3">
    <source>
        <dbReference type="SAM" id="MobiDB-lite"/>
    </source>
</evidence>
<evidence type="ECO:0000313" key="6">
    <source>
        <dbReference type="EMBL" id="CAI9614435.1"/>
    </source>
</evidence>
<feature type="transmembrane region" description="Helical" evidence="4">
    <location>
        <begin position="514"/>
        <end position="536"/>
    </location>
</feature>
<dbReference type="PANTHER" id="PTHR14002">
    <property type="entry name" value="ENDOGLIN/TGF-BETA RECEPTOR TYPE III"/>
    <property type="match status" value="1"/>
</dbReference>
<keyword evidence="4" id="KW-1133">Transmembrane helix</keyword>
<evidence type="ECO:0000256" key="1">
    <source>
        <dbReference type="ARBA" id="ARBA00022729"/>
    </source>
</evidence>
<dbReference type="InterPro" id="IPR055355">
    <property type="entry name" value="ZP-C"/>
</dbReference>
<organism evidence="6 7">
    <name type="scientific">Staurois parvus</name>
    <dbReference type="NCBI Taxonomy" id="386267"/>
    <lineage>
        <taxon>Eukaryota</taxon>
        <taxon>Metazoa</taxon>
        <taxon>Chordata</taxon>
        <taxon>Craniata</taxon>
        <taxon>Vertebrata</taxon>
        <taxon>Euteleostomi</taxon>
        <taxon>Amphibia</taxon>
        <taxon>Batrachia</taxon>
        <taxon>Anura</taxon>
        <taxon>Neobatrachia</taxon>
        <taxon>Ranoidea</taxon>
        <taxon>Ranidae</taxon>
        <taxon>Staurois</taxon>
    </lineage>
</organism>
<proteinExistence type="predicted"/>
<feature type="region of interest" description="Disordered" evidence="3">
    <location>
        <begin position="39"/>
        <end position="114"/>
    </location>
</feature>
<accession>A0ABN9GYJ9</accession>
<keyword evidence="1" id="KW-0732">Signal</keyword>
<dbReference type="PROSITE" id="PS51034">
    <property type="entry name" value="ZP_2"/>
    <property type="match status" value="1"/>
</dbReference>
<feature type="domain" description="ZP" evidence="5">
    <location>
        <begin position="230"/>
        <end position="477"/>
    </location>
</feature>
<gene>
    <name evidence="6" type="ORF">SPARVUS_LOCUS15054993</name>
</gene>
<name>A0ABN9GYJ9_9NEOB</name>
<dbReference type="Gene3D" id="2.60.40.3210">
    <property type="entry name" value="Zona pellucida, ZP-N domain"/>
    <property type="match status" value="1"/>
</dbReference>
<evidence type="ECO:0000256" key="4">
    <source>
        <dbReference type="SAM" id="Phobius"/>
    </source>
</evidence>
<keyword evidence="4" id="KW-0472">Membrane</keyword>
<dbReference type="PANTHER" id="PTHR14002:SF22">
    <property type="entry name" value="UROMODULIN-LIKE 1"/>
    <property type="match status" value="1"/>
</dbReference>
<reference evidence="6" key="1">
    <citation type="submission" date="2023-05" db="EMBL/GenBank/DDBJ databases">
        <authorList>
            <person name="Stuckert A."/>
        </authorList>
    </citation>
    <scope>NUCLEOTIDE SEQUENCE</scope>
</reference>